<protein>
    <submittedName>
        <fullName evidence="1">Uncharacterized protein</fullName>
    </submittedName>
</protein>
<dbReference type="RefSeq" id="WP_203846882.1">
    <property type="nucleotide sequence ID" value="NZ_BAAAVW010000009.1"/>
</dbReference>
<comment type="caution">
    <text evidence="1">The sequence shown here is derived from an EMBL/GenBank/DDBJ whole genome shotgun (WGS) entry which is preliminary data.</text>
</comment>
<accession>A0A919PHT1</accession>
<evidence type="ECO:0000313" key="2">
    <source>
        <dbReference type="Proteomes" id="UP000660611"/>
    </source>
</evidence>
<evidence type="ECO:0000313" key="1">
    <source>
        <dbReference type="EMBL" id="GIG45076.1"/>
    </source>
</evidence>
<gene>
    <name evidence="1" type="ORF">Dsi01nite_031170</name>
</gene>
<keyword evidence="2" id="KW-1185">Reference proteome</keyword>
<dbReference type="EMBL" id="BONQ01000049">
    <property type="protein sequence ID" value="GIG45076.1"/>
    <property type="molecule type" value="Genomic_DNA"/>
</dbReference>
<name>A0A919PHT1_9ACTN</name>
<dbReference type="AlphaFoldDB" id="A0A919PHT1"/>
<dbReference type="Proteomes" id="UP000660611">
    <property type="component" value="Unassembled WGS sequence"/>
</dbReference>
<reference evidence="1" key="1">
    <citation type="submission" date="2021-01" db="EMBL/GenBank/DDBJ databases">
        <title>Whole genome shotgun sequence of Dactylosporangium siamense NBRC 106093.</title>
        <authorList>
            <person name="Komaki H."/>
            <person name="Tamura T."/>
        </authorList>
    </citation>
    <scope>NUCLEOTIDE SEQUENCE</scope>
    <source>
        <strain evidence="1">NBRC 106093</strain>
    </source>
</reference>
<sequence>MGNRANYAIIERGTTVLGWSRWGATSVVADLLAGPEAATAALRPQERPEAAPPDTAEALRWTGVTPVDGLMTDGSCQGAALIDHDRRVLLAFDEPDDYTTFVDGLAGLVDAWPGWHVRWAFDGVLDVAAYLGLDRDPLRDTRFPDRQRLADLPVPFDGPDEVRPDRPDDWYQGVLSIRRPDDSLDLYLAADDQTSIAYTTAAKVEAMAPGFAGLERSELPRWGLHLDQAARSGALWCIDRLCGALIDTAPAWPGWSWTLWGADVRRHLDACAGALRVPPLPGRLRGLTTVGL</sequence>
<proteinExistence type="predicted"/>
<organism evidence="1 2">
    <name type="scientific">Dactylosporangium siamense</name>
    <dbReference type="NCBI Taxonomy" id="685454"/>
    <lineage>
        <taxon>Bacteria</taxon>
        <taxon>Bacillati</taxon>
        <taxon>Actinomycetota</taxon>
        <taxon>Actinomycetes</taxon>
        <taxon>Micromonosporales</taxon>
        <taxon>Micromonosporaceae</taxon>
        <taxon>Dactylosporangium</taxon>
    </lineage>
</organism>